<dbReference type="SUPFAM" id="SSF51735">
    <property type="entry name" value="NAD(P)-binding Rossmann-fold domains"/>
    <property type="match status" value="1"/>
</dbReference>
<dbReference type="FunFam" id="3.40.50.720:FF:000159">
    <property type="entry name" value="dTDP-4-dehydrorhamnose reductase"/>
    <property type="match status" value="1"/>
</dbReference>
<dbReference type="HOGENOM" id="CLU_045518_1_2_9"/>
<dbReference type="EMBL" id="CP002869">
    <property type="protein sequence ID" value="AEI45066.1"/>
    <property type="molecule type" value="Genomic_DNA"/>
</dbReference>
<comment type="function">
    <text evidence="2">Catalyzes the reduction of dTDP-6-deoxy-L-lyxo-4-hexulose to yield dTDP-L-rhamnose.</text>
</comment>
<dbReference type="NCBIfam" id="TIGR01214">
    <property type="entry name" value="rmlD"/>
    <property type="match status" value="1"/>
</dbReference>
<evidence type="ECO:0000256" key="1">
    <source>
        <dbReference type="ARBA" id="ARBA00010944"/>
    </source>
</evidence>
<keyword evidence="2" id="KW-0560">Oxidoreductase</keyword>
<sequence>MKIGITGAGGQLGQDLIRMLESRHELVAWKHQDLNITDEKAVEQAFALHRPDAVIHAAAFTGVDAAEKNLDAAYMVNAFGTRHVAWAAHTIGAKMVYVSTDYVFDGRKGEPYTEGDRTAPLGIYGNSKLLGEKFTEFLCDRHFIVRTSWLYGLSGSNFVTKVLQLAKEQGSLRMVSDQYGSPTYTLDLAAQIAELIETEEYGVYHVSNRGFCSRLRFAEAILEIAGLAGVRLEAVESAELSLPAERPVHSALSDLALRRRGFGRMRHWKSALEAFIREDLKCGGLEHNEDGEEGPKDDSKRADQDAGPA</sequence>
<dbReference type="Proteomes" id="UP000006620">
    <property type="component" value="Chromosome"/>
</dbReference>
<name>F8F741_PAEMK</name>
<evidence type="ECO:0000313" key="5">
    <source>
        <dbReference type="EMBL" id="AEI45066.1"/>
    </source>
</evidence>
<dbReference type="Gene3D" id="3.90.25.10">
    <property type="entry name" value="UDP-galactose 4-epimerase, domain 1"/>
    <property type="match status" value="1"/>
</dbReference>
<comment type="similarity">
    <text evidence="1 2">Belongs to the dTDP-4-dehydrorhamnose reductase family.</text>
</comment>
<dbReference type="PANTHER" id="PTHR10491">
    <property type="entry name" value="DTDP-4-DEHYDRORHAMNOSE REDUCTASE"/>
    <property type="match status" value="1"/>
</dbReference>
<dbReference type="KEGG" id="pms:KNP414_06545"/>
<feature type="region of interest" description="Disordered" evidence="3">
    <location>
        <begin position="285"/>
        <end position="309"/>
    </location>
</feature>
<dbReference type="PANTHER" id="PTHR10491:SF4">
    <property type="entry name" value="METHIONINE ADENOSYLTRANSFERASE 2 SUBUNIT BETA"/>
    <property type="match status" value="1"/>
</dbReference>
<dbReference type="PATRIC" id="fig|1036673.3.peg.6101"/>
<dbReference type="CDD" id="cd05254">
    <property type="entry name" value="dTDP_HR_like_SDR_e"/>
    <property type="match status" value="1"/>
</dbReference>
<dbReference type="UniPathway" id="UPA00124"/>
<dbReference type="GO" id="GO:0005829">
    <property type="term" value="C:cytosol"/>
    <property type="evidence" value="ECO:0007669"/>
    <property type="project" value="TreeGrafter"/>
</dbReference>
<organism evidence="5 6">
    <name type="scientific">Paenibacillus mucilaginosus (strain KNP414)</name>
    <dbReference type="NCBI Taxonomy" id="1036673"/>
    <lineage>
        <taxon>Bacteria</taxon>
        <taxon>Bacillati</taxon>
        <taxon>Bacillota</taxon>
        <taxon>Bacilli</taxon>
        <taxon>Bacillales</taxon>
        <taxon>Paenibacillaceae</taxon>
        <taxon>Paenibacillus</taxon>
    </lineage>
</organism>
<dbReference type="InterPro" id="IPR029903">
    <property type="entry name" value="RmlD-like-bd"/>
</dbReference>
<accession>F8F741</accession>
<gene>
    <name evidence="5" type="ordered locus">KNP414_06545</name>
</gene>
<feature type="domain" description="RmlD-like substrate binding" evidence="4">
    <location>
        <begin position="1"/>
        <end position="278"/>
    </location>
</feature>
<dbReference type="EC" id="1.1.1.133" evidence="2"/>
<dbReference type="Gene3D" id="3.40.50.720">
    <property type="entry name" value="NAD(P)-binding Rossmann-like Domain"/>
    <property type="match status" value="1"/>
</dbReference>
<dbReference type="AlphaFoldDB" id="F8F741"/>
<keyword evidence="2" id="KW-0521">NADP</keyword>
<comment type="pathway">
    <text evidence="2">Carbohydrate biosynthesis; dTDP-L-rhamnose biosynthesis.</text>
</comment>
<dbReference type="RefSeq" id="WP_013920210.1">
    <property type="nucleotide sequence ID" value="NC_015690.1"/>
</dbReference>
<dbReference type="GO" id="GO:0019305">
    <property type="term" value="P:dTDP-rhamnose biosynthetic process"/>
    <property type="evidence" value="ECO:0007669"/>
    <property type="project" value="UniProtKB-UniPathway"/>
</dbReference>
<protein>
    <recommendedName>
        <fullName evidence="2">dTDP-4-dehydrorhamnose reductase</fullName>
        <ecNumber evidence="2">1.1.1.133</ecNumber>
    </recommendedName>
</protein>
<evidence type="ECO:0000256" key="2">
    <source>
        <dbReference type="RuleBase" id="RU364082"/>
    </source>
</evidence>
<dbReference type="GO" id="GO:0008831">
    <property type="term" value="F:dTDP-4-dehydrorhamnose reductase activity"/>
    <property type="evidence" value="ECO:0007669"/>
    <property type="project" value="UniProtKB-EC"/>
</dbReference>
<reference evidence="5 6" key="2">
    <citation type="journal article" date="2013" name="Genome Announc.">
        <title>Genome Sequence of Growth-Improving Paenibacillus mucilaginosus Strain KNP414.</title>
        <authorList>
            <person name="Lu J.J."/>
            <person name="Wang J.F."/>
            <person name="Hu X.F."/>
        </authorList>
    </citation>
    <scope>NUCLEOTIDE SEQUENCE [LARGE SCALE GENOMIC DNA]</scope>
    <source>
        <strain evidence="5 6">KNP414</strain>
    </source>
</reference>
<evidence type="ECO:0000259" key="4">
    <source>
        <dbReference type="Pfam" id="PF04321"/>
    </source>
</evidence>
<evidence type="ECO:0000313" key="6">
    <source>
        <dbReference type="Proteomes" id="UP000006620"/>
    </source>
</evidence>
<dbReference type="InterPro" id="IPR036291">
    <property type="entry name" value="NAD(P)-bd_dom_sf"/>
</dbReference>
<dbReference type="InterPro" id="IPR005913">
    <property type="entry name" value="dTDP_dehydrorham_reduct"/>
</dbReference>
<reference evidence="6" key="1">
    <citation type="submission" date="2011-06" db="EMBL/GenBank/DDBJ databases">
        <title>Complete genome sequence of Paenibacillus mucilaginosus KNP414.</title>
        <authorList>
            <person name="Wang J."/>
            <person name="Hu S."/>
            <person name="Hu X."/>
            <person name="Zhang B."/>
            <person name="Dong D."/>
            <person name="Zhang S."/>
            <person name="Zhao K."/>
            <person name="Wu D."/>
        </authorList>
    </citation>
    <scope>NUCLEOTIDE SEQUENCE [LARGE SCALE GENOMIC DNA]</scope>
    <source>
        <strain evidence="6">KNP414</strain>
    </source>
</reference>
<evidence type="ECO:0000256" key="3">
    <source>
        <dbReference type="SAM" id="MobiDB-lite"/>
    </source>
</evidence>
<proteinExistence type="inferred from homology"/>
<dbReference type="Pfam" id="PF04321">
    <property type="entry name" value="RmlD_sub_bind"/>
    <property type="match status" value="1"/>
</dbReference>